<gene>
    <name evidence="8" type="ORF">DET54_10255</name>
</gene>
<keyword evidence="6" id="KW-0325">Glycoprotein</keyword>
<evidence type="ECO:0000313" key="8">
    <source>
        <dbReference type="EMBL" id="RAJ00569.1"/>
    </source>
</evidence>
<proteinExistence type="inferred from homology"/>
<dbReference type="InterPro" id="IPR055235">
    <property type="entry name" value="ASD1_cat"/>
</dbReference>
<name>A0ABX9BP80_9BACL</name>
<dbReference type="InterPro" id="IPR013320">
    <property type="entry name" value="ConA-like_dom_sf"/>
</dbReference>
<dbReference type="InterPro" id="IPR046780">
    <property type="entry name" value="aBig_2"/>
</dbReference>
<dbReference type="Pfam" id="PF06964">
    <property type="entry name" value="Alpha-L-AF_C"/>
    <property type="match status" value="1"/>
</dbReference>
<dbReference type="Proteomes" id="UP000248827">
    <property type="component" value="Unassembled WGS sequence"/>
</dbReference>
<evidence type="ECO:0000256" key="1">
    <source>
        <dbReference type="ARBA" id="ARBA00001462"/>
    </source>
</evidence>
<dbReference type="EMBL" id="QLLI01000002">
    <property type="protein sequence ID" value="RAJ00569.1"/>
    <property type="molecule type" value="Genomic_DNA"/>
</dbReference>
<dbReference type="InterPro" id="IPR013780">
    <property type="entry name" value="Glyco_hydro_b"/>
</dbReference>
<dbReference type="Pfam" id="PF22848">
    <property type="entry name" value="ASD1_dom"/>
    <property type="match status" value="1"/>
</dbReference>
<dbReference type="SUPFAM" id="SSF51445">
    <property type="entry name" value="(Trans)glycosidases"/>
    <property type="match status" value="1"/>
</dbReference>
<dbReference type="Gene3D" id="2.60.120.200">
    <property type="match status" value="1"/>
</dbReference>
<protein>
    <recommendedName>
        <fullName evidence="3">non-reducing end alpha-L-arabinofuranosidase</fullName>
        <ecNumber evidence="3">3.2.1.55</ecNumber>
    </recommendedName>
</protein>
<comment type="similarity">
    <text evidence="2">Belongs to the glycosyl hydrolase 51 family.</text>
</comment>
<accession>A0ABX9BP80</accession>
<dbReference type="Gene3D" id="2.60.40.1180">
    <property type="entry name" value="Golgi alpha-mannosidase II"/>
    <property type="match status" value="1"/>
</dbReference>
<dbReference type="RefSeq" id="WP_111618922.1">
    <property type="nucleotide sequence ID" value="NZ_QLLI01000002.1"/>
</dbReference>
<dbReference type="Pfam" id="PF13385">
    <property type="entry name" value="Laminin_G_3"/>
    <property type="match status" value="1"/>
</dbReference>
<dbReference type="EC" id="3.2.1.55" evidence="3"/>
<dbReference type="Gene3D" id="2.60.120.260">
    <property type="entry name" value="Galactose-binding domain-like"/>
    <property type="match status" value="1"/>
</dbReference>
<evidence type="ECO:0000313" key="9">
    <source>
        <dbReference type="Proteomes" id="UP000248827"/>
    </source>
</evidence>
<comment type="caution">
    <text evidence="8">The sequence shown here is derived from an EMBL/GenBank/DDBJ whole genome shotgun (WGS) entry which is preliminary data.</text>
</comment>
<evidence type="ECO:0000256" key="5">
    <source>
        <dbReference type="ARBA" id="ARBA00022801"/>
    </source>
</evidence>
<reference evidence="8 9" key="1">
    <citation type="submission" date="2018-06" db="EMBL/GenBank/DDBJ databases">
        <title>Freshwater and sediment microbial communities from various areas in North America, analyzing microbe dynamics in response to fracking.</title>
        <authorList>
            <person name="Lamendella R."/>
        </authorList>
    </citation>
    <scope>NUCLEOTIDE SEQUENCE [LARGE SCALE GENOMIC DNA]</scope>
    <source>
        <strain evidence="8 9">NG-13</strain>
    </source>
</reference>
<sequence>MTTFHNQLIAHYKFEDSADIGKDSSGNGHVGAAAGEESPNISEVNGRWAVTFTGGLNGTSYLELPSNLLQNVSDNTGVTVAAWVHLGKGSNVWERIFDFGKGEKGPYLFLTRQMRGTLYAGDDLVVDPGRGFASGEWIHIALSVAGSQGGTRSSAGPVVYVNGEKVADGSISQTSSGNYAKLRKWFDSFVDPANYSRNYIGRSQYAADVDFAGSLSDFRIYQAALSMDDVIEVMCESLTDEEIVQLAGDKYLSAPARIITKDVSLPVDLLGGKVNVQWNSSQPEVLSANGEVQPLSSAQEIRLNALLTKGGNTLNKSFDVSVVPEHLPPYTVTIHGDQHVADISEVMYGLFYEDINNAADGGIYAELVQNRSFESFAFDTYSHDSGECGCSTGRNRDPLFAWSGDTEKMIVQHTDGLNTHLHVEDPEVNAYYVTVQTGATIRNRGFSDSNQHCAMSIQKGEAYDFTVWAKAVSAGTITIQLQDGNGEAISDSVTLQVEGGNTWKKYGIAYSDTRVLVAHAEISGHASGSHVLTHPNSSHSYSPHSKVTLTGTETALGQLALTFEGDISIDMVSLIPQNVWGADPKEQGVSASAHANYTGNPNYRLRKDLVQALVDLHPKFLRFPGGCISEGSFVWDNVYDWKDSVGAVELRKENYNVWGYMMTMGLGYMEYFQLAEDLNAAPVPVMACGVLCQARSDYAHPAGGALRDYYIRNFTDLIDFALSTDIEHNEWAAIRSSMGHPEPFDLRYLGVGNENWGTEFFANFEVFKTSIDEYIKRNYPDHELHIISTVGAQADDDAYQQGWKFLSGNLTGSAQVAFADGKEVIEETVTWYENQDNYMDTIADEHYYRSNDYLLNNVDRYNYYERAYHEDGSMDWTETSKVFVGEYASTDKNTLAGAIAEAAVMTGFENNADVVRLAAYAPLFNKVLTDGTYRWTPDCIWFDDETVWYTPNYYVQQLFAKYVGEQVLGTSFSTYSKGQPIALIPRGGIEIATGNADIVVKRITVTSNQDGSVLFTEDFRERTALNEAWNWIPGSAGYTLETGKGLILKAQSSGLNGLFLLNDEWSNYKVEVEAERIAGEDGFTIGVGLTDSSPEKKDVIEYAIGYGGNATGVKVYKQGVEGYTLGDYSSSSAAGNLRAANYEPLENDTNYTITVNYGGDTGKNLICSYTDGHTTSRILDYKLEAYNRDVFHSVTRDAQHVYVKLVNADGVDKATRICLQNLSVTSVAKWITLGGNEELLHVPNVNQKNDEKMVPQEQVIHLQEDSVVLQLPAHSVNVLVMDVQNQ</sequence>
<dbReference type="Pfam" id="PF20578">
    <property type="entry name" value="aBig_2"/>
    <property type="match status" value="1"/>
</dbReference>
<dbReference type="InterPro" id="IPR010720">
    <property type="entry name" value="Alpha-L-AF_C"/>
</dbReference>
<dbReference type="InterPro" id="IPR017853">
    <property type="entry name" value="GH"/>
</dbReference>
<keyword evidence="5" id="KW-0378">Hydrolase</keyword>
<keyword evidence="4" id="KW-0732">Signal</keyword>
<dbReference type="SUPFAM" id="SSF49785">
    <property type="entry name" value="Galactose-binding domain-like"/>
    <property type="match status" value="1"/>
</dbReference>
<feature type="domain" description="Alpha-L-arabinofuranosidase C-terminal" evidence="7">
    <location>
        <begin position="885"/>
        <end position="1275"/>
    </location>
</feature>
<evidence type="ECO:0000256" key="2">
    <source>
        <dbReference type="ARBA" id="ARBA00007186"/>
    </source>
</evidence>
<dbReference type="PANTHER" id="PTHR31776:SF0">
    <property type="entry name" value="ALPHA-L-ARABINOFURANOSIDASE 1"/>
    <property type="match status" value="1"/>
</dbReference>
<dbReference type="SMART" id="SM00813">
    <property type="entry name" value="Alpha-L-AF_C"/>
    <property type="match status" value="1"/>
</dbReference>
<dbReference type="InterPro" id="IPR051563">
    <property type="entry name" value="Glycosyl_Hydrolase_51"/>
</dbReference>
<evidence type="ECO:0000256" key="6">
    <source>
        <dbReference type="ARBA" id="ARBA00023180"/>
    </source>
</evidence>
<evidence type="ECO:0000256" key="4">
    <source>
        <dbReference type="ARBA" id="ARBA00022729"/>
    </source>
</evidence>
<keyword evidence="9" id="KW-1185">Reference proteome</keyword>
<dbReference type="SUPFAM" id="SSF49899">
    <property type="entry name" value="Concanavalin A-like lectins/glucanases"/>
    <property type="match status" value="1"/>
</dbReference>
<comment type="catalytic activity">
    <reaction evidence="1">
        <text>Hydrolysis of terminal non-reducing alpha-L-arabinofuranoside residues in alpha-L-arabinosides.</text>
        <dbReference type="EC" id="3.2.1.55"/>
    </reaction>
</comment>
<evidence type="ECO:0000256" key="3">
    <source>
        <dbReference type="ARBA" id="ARBA00012670"/>
    </source>
</evidence>
<evidence type="ECO:0000259" key="7">
    <source>
        <dbReference type="SMART" id="SM00813"/>
    </source>
</evidence>
<dbReference type="PANTHER" id="PTHR31776">
    <property type="entry name" value="ALPHA-L-ARABINOFURANOSIDASE 1"/>
    <property type="match status" value="1"/>
</dbReference>
<organism evidence="8 9">
    <name type="scientific">Paenibacillus pabuli</name>
    <dbReference type="NCBI Taxonomy" id="1472"/>
    <lineage>
        <taxon>Bacteria</taxon>
        <taxon>Bacillati</taxon>
        <taxon>Bacillota</taxon>
        <taxon>Bacilli</taxon>
        <taxon>Bacillales</taxon>
        <taxon>Paenibacillaceae</taxon>
        <taxon>Paenibacillus</taxon>
    </lineage>
</organism>
<dbReference type="Gene3D" id="3.20.20.80">
    <property type="entry name" value="Glycosidases"/>
    <property type="match status" value="1"/>
</dbReference>
<dbReference type="InterPro" id="IPR008979">
    <property type="entry name" value="Galactose-bd-like_sf"/>
</dbReference>